<proteinExistence type="predicted"/>
<protein>
    <submittedName>
        <fullName evidence="1">Uncharacterized protein</fullName>
    </submittedName>
</protein>
<name>A0ABQ5K7J9_9EUKA</name>
<accession>A0ABQ5K7J9</accession>
<organism evidence="1 2">
    <name type="scientific">Aduncisulcus paluster</name>
    <dbReference type="NCBI Taxonomy" id="2918883"/>
    <lineage>
        <taxon>Eukaryota</taxon>
        <taxon>Metamonada</taxon>
        <taxon>Carpediemonas-like organisms</taxon>
        <taxon>Aduncisulcus</taxon>
    </lineage>
</organism>
<evidence type="ECO:0000313" key="1">
    <source>
        <dbReference type="EMBL" id="GKT28388.1"/>
    </source>
</evidence>
<keyword evidence="2" id="KW-1185">Reference proteome</keyword>
<gene>
    <name evidence="1" type="ORF">ADUPG1_000618</name>
</gene>
<comment type="caution">
    <text evidence="1">The sequence shown here is derived from an EMBL/GenBank/DDBJ whole genome shotgun (WGS) entry which is preliminary data.</text>
</comment>
<reference evidence="1" key="1">
    <citation type="submission" date="2022-03" db="EMBL/GenBank/DDBJ databases">
        <title>Draft genome sequence of Aduncisulcus paluster, a free-living microaerophilic Fornicata.</title>
        <authorList>
            <person name="Yuyama I."/>
            <person name="Kume K."/>
            <person name="Tamura T."/>
            <person name="Inagaki Y."/>
            <person name="Hashimoto T."/>
        </authorList>
    </citation>
    <scope>NUCLEOTIDE SEQUENCE</scope>
    <source>
        <strain evidence="1">NY0171</strain>
    </source>
</reference>
<sequence>MENVKKAEASLQFVLVAYQHFISEMKKVIEFSSLNHKSKEAFYKFLITKNIQFVFDRNEGMYIATIVKPAQKQPTSNQQQAKTISRSPSRIPVPEVVASVFPTFCSLLGSLTSSAQSKLKPPALIMKLIDNIYDARLRYEQQNEIMKQKLRTYPQKHLEQDHFHGDDKLDPFTSFPAFVYHHFKQLHGVNSIVTQNCWDLMCNIISLRKSVNTPLSIEIFAQFLSEQRSIDHLAFFVRTREAVLN</sequence>
<dbReference type="EMBL" id="BQXS01000267">
    <property type="protein sequence ID" value="GKT28388.1"/>
    <property type="molecule type" value="Genomic_DNA"/>
</dbReference>
<dbReference type="Proteomes" id="UP001057375">
    <property type="component" value="Unassembled WGS sequence"/>
</dbReference>
<evidence type="ECO:0000313" key="2">
    <source>
        <dbReference type="Proteomes" id="UP001057375"/>
    </source>
</evidence>
<feature type="non-terminal residue" evidence="1">
    <location>
        <position position="245"/>
    </location>
</feature>